<evidence type="ECO:0000256" key="4">
    <source>
        <dbReference type="ARBA" id="ARBA00023136"/>
    </source>
</evidence>
<protein>
    <submittedName>
        <fullName evidence="7">TM2 domain-containing membrane protein YozV</fullName>
    </submittedName>
</protein>
<feature type="domain" description="TM2" evidence="6">
    <location>
        <begin position="10"/>
        <end position="53"/>
    </location>
</feature>
<keyword evidence="8" id="KW-1185">Reference proteome</keyword>
<organism evidence="7 8">
    <name type="scientific">Denitrobacterium detoxificans</name>
    <dbReference type="NCBI Taxonomy" id="79604"/>
    <lineage>
        <taxon>Bacteria</taxon>
        <taxon>Bacillati</taxon>
        <taxon>Actinomycetota</taxon>
        <taxon>Coriobacteriia</taxon>
        <taxon>Eggerthellales</taxon>
        <taxon>Eggerthellaceae</taxon>
        <taxon>Denitrobacterium</taxon>
    </lineage>
</organism>
<name>A0A172RZB5_9ACTN</name>
<feature type="transmembrane region" description="Helical" evidence="5">
    <location>
        <begin position="12"/>
        <end position="34"/>
    </location>
</feature>
<dbReference type="AlphaFoldDB" id="A0A172RZB5"/>
<evidence type="ECO:0000259" key="6">
    <source>
        <dbReference type="Pfam" id="PF05154"/>
    </source>
</evidence>
<dbReference type="GO" id="GO:0016020">
    <property type="term" value="C:membrane"/>
    <property type="evidence" value="ECO:0007669"/>
    <property type="project" value="UniProtKB-SubCell"/>
</dbReference>
<keyword evidence="3 5" id="KW-1133">Transmembrane helix</keyword>
<evidence type="ECO:0000256" key="1">
    <source>
        <dbReference type="ARBA" id="ARBA00004141"/>
    </source>
</evidence>
<comment type="subcellular location">
    <subcellularLocation>
        <location evidence="1">Membrane</location>
        <topology evidence="1">Multi-pass membrane protein</topology>
    </subcellularLocation>
</comment>
<evidence type="ECO:0000313" key="7">
    <source>
        <dbReference type="EMBL" id="SEO51635.1"/>
    </source>
</evidence>
<evidence type="ECO:0000256" key="2">
    <source>
        <dbReference type="ARBA" id="ARBA00022692"/>
    </source>
</evidence>
<proteinExistence type="predicted"/>
<keyword evidence="4 5" id="KW-0472">Membrane</keyword>
<reference evidence="8" key="1">
    <citation type="submission" date="2016-10" db="EMBL/GenBank/DDBJ databases">
        <authorList>
            <person name="Varghese N."/>
        </authorList>
    </citation>
    <scope>NUCLEOTIDE SEQUENCE [LARGE SCALE GENOMIC DNA]</scope>
    <source>
        <strain evidence="8">DSM 21843</strain>
    </source>
</reference>
<evidence type="ECO:0000256" key="5">
    <source>
        <dbReference type="SAM" id="Phobius"/>
    </source>
</evidence>
<dbReference type="PATRIC" id="fig|79604.3.peg.1603"/>
<dbReference type="Proteomes" id="UP000182975">
    <property type="component" value="Unassembled WGS sequence"/>
</dbReference>
<keyword evidence="2 5" id="KW-0812">Transmembrane</keyword>
<sequence>MSEQTYAPHRSRVVAGLLALFFGALGLHKFYLGYFGAGLMMMGMSLVLGILSFGISAGAMAVIGIVEGVIYLTRTPEDFEMLYVRDRREWF</sequence>
<dbReference type="RefSeq" id="WP_066663684.1">
    <property type="nucleotide sequence ID" value="NZ_CP011402.1"/>
</dbReference>
<gene>
    <name evidence="7" type="ORF">SAMN02910314_00416</name>
</gene>
<evidence type="ECO:0000313" key="8">
    <source>
        <dbReference type="Proteomes" id="UP000182975"/>
    </source>
</evidence>
<evidence type="ECO:0000256" key="3">
    <source>
        <dbReference type="ARBA" id="ARBA00022989"/>
    </source>
</evidence>
<dbReference type="InterPro" id="IPR007829">
    <property type="entry name" value="TM2"/>
</dbReference>
<accession>A0A172RZB5</accession>
<dbReference type="OrthoDB" id="2004788at2"/>
<feature type="transmembrane region" description="Helical" evidence="5">
    <location>
        <begin position="46"/>
        <end position="72"/>
    </location>
</feature>
<dbReference type="STRING" id="79604.AAY81_07975"/>
<dbReference type="Pfam" id="PF05154">
    <property type="entry name" value="TM2"/>
    <property type="match status" value="1"/>
</dbReference>
<dbReference type="EMBL" id="FOEC01000002">
    <property type="protein sequence ID" value="SEO51635.1"/>
    <property type="molecule type" value="Genomic_DNA"/>
</dbReference>
<dbReference type="KEGG" id="ddt:AAY81_07975"/>